<gene>
    <name evidence="2" type="ORF">CEXT_452361</name>
</gene>
<evidence type="ECO:0000313" key="3">
    <source>
        <dbReference type="Proteomes" id="UP001054945"/>
    </source>
</evidence>
<comment type="caution">
    <text evidence="2">The sequence shown here is derived from an EMBL/GenBank/DDBJ whole genome shotgun (WGS) entry which is preliminary data.</text>
</comment>
<organism evidence="2 3">
    <name type="scientific">Caerostris extrusa</name>
    <name type="common">Bark spider</name>
    <name type="synonym">Caerostris bankana</name>
    <dbReference type="NCBI Taxonomy" id="172846"/>
    <lineage>
        <taxon>Eukaryota</taxon>
        <taxon>Metazoa</taxon>
        <taxon>Ecdysozoa</taxon>
        <taxon>Arthropoda</taxon>
        <taxon>Chelicerata</taxon>
        <taxon>Arachnida</taxon>
        <taxon>Araneae</taxon>
        <taxon>Araneomorphae</taxon>
        <taxon>Entelegynae</taxon>
        <taxon>Araneoidea</taxon>
        <taxon>Araneidae</taxon>
        <taxon>Caerostris</taxon>
    </lineage>
</organism>
<reference evidence="2 3" key="1">
    <citation type="submission" date="2021-06" db="EMBL/GenBank/DDBJ databases">
        <title>Caerostris extrusa draft genome.</title>
        <authorList>
            <person name="Kono N."/>
            <person name="Arakawa K."/>
        </authorList>
    </citation>
    <scope>NUCLEOTIDE SEQUENCE [LARGE SCALE GENOMIC DNA]</scope>
</reference>
<dbReference type="AlphaFoldDB" id="A0AAV4TAD8"/>
<proteinExistence type="predicted"/>
<protein>
    <submittedName>
        <fullName evidence="2">Uncharacterized protein</fullName>
    </submittedName>
</protein>
<dbReference type="Proteomes" id="UP001054945">
    <property type="component" value="Unassembled WGS sequence"/>
</dbReference>
<name>A0AAV4TAD8_CAEEX</name>
<feature type="non-terminal residue" evidence="2">
    <location>
        <position position="1"/>
    </location>
</feature>
<keyword evidence="3" id="KW-1185">Reference proteome</keyword>
<dbReference type="EMBL" id="BPLR01011000">
    <property type="protein sequence ID" value="GIY43628.1"/>
    <property type="molecule type" value="Genomic_DNA"/>
</dbReference>
<feature type="region of interest" description="Disordered" evidence="1">
    <location>
        <begin position="24"/>
        <end position="48"/>
    </location>
</feature>
<evidence type="ECO:0000313" key="2">
    <source>
        <dbReference type="EMBL" id="GIY43628.1"/>
    </source>
</evidence>
<sequence>PVVVVVAVVVRSAFPPLRFWWPPGPGTKSRGIRRSAVHCAQSRSVGSP</sequence>
<evidence type="ECO:0000256" key="1">
    <source>
        <dbReference type="SAM" id="MobiDB-lite"/>
    </source>
</evidence>
<accession>A0AAV4TAD8</accession>